<evidence type="ECO:0000313" key="3">
    <source>
        <dbReference type="Proteomes" id="UP001589810"/>
    </source>
</evidence>
<accession>A0ABV6MP09</accession>
<dbReference type="Proteomes" id="UP001589810">
    <property type="component" value="Unassembled WGS sequence"/>
</dbReference>
<protein>
    <submittedName>
        <fullName evidence="2">Helix-turn-helix domain-containing protein</fullName>
    </submittedName>
</protein>
<organism evidence="2 3">
    <name type="scientific">Kutzneria chonburiensis</name>
    <dbReference type="NCBI Taxonomy" id="1483604"/>
    <lineage>
        <taxon>Bacteria</taxon>
        <taxon>Bacillati</taxon>
        <taxon>Actinomycetota</taxon>
        <taxon>Actinomycetes</taxon>
        <taxon>Pseudonocardiales</taxon>
        <taxon>Pseudonocardiaceae</taxon>
        <taxon>Kutzneria</taxon>
    </lineage>
</organism>
<dbReference type="Pfam" id="PF01381">
    <property type="entry name" value="HTH_3"/>
    <property type="match status" value="1"/>
</dbReference>
<dbReference type="PANTHER" id="PTHR47691:SF3">
    <property type="entry name" value="HTH-TYPE TRANSCRIPTIONAL REGULATOR RV0890C-RELATED"/>
    <property type="match status" value="1"/>
</dbReference>
<dbReference type="RefSeq" id="WP_273942370.1">
    <property type="nucleotide sequence ID" value="NZ_CP097263.1"/>
</dbReference>
<dbReference type="EMBL" id="JBHLUD010000002">
    <property type="protein sequence ID" value="MFC0541601.1"/>
    <property type="molecule type" value="Genomic_DNA"/>
</dbReference>
<sequence>MPVLGIRRNTWDATRIAALREERGWTQEELAERSGLSVRTIRNLELGWVQSPRRSSVDLLADALGVKDTPEPAPDQLRWRGPQPLPTALVGPRAEHERLAQTVRANRLTTFIGPGGVGKTRLALSIAAEVGPSFRDGVVVVELGDVPSERLGDQTTTVRQRVRQQLGWDRTDERAADLLLVLDNAEHIPDSVTAVTKELLGRYLGLHVLTTARRKLTERLGVNCEIRPLTVEGEELMLRHVGADAWSADELPLVAELCRRLGGLPRWLEFAAERLRTIPVTALLAHGPSTQMLWTNDHALLRHQRSLAESLRWDLDLLTEDHRTLLRSLAMLPTPLFTVDDVLPIPVRNPLMLLSELLEASLIVADATDRYRYRLAPYVDEVALDLQEQVVGF</sequence>
<dbReference type="SUPFAM" id="SSF52540">
    <property type="entry name" value="P-loop containing nucleoside triphosphate hydrolases"/>
    <property type="match status" value="1"/>
</dbReference>
<dbReference type="PROSITE" id="PS50943">
    <property type="entry name" value="HTH_CROC1"/>
    <property type="match status" value="1"/>
</dbReference>
<dbReference type="InterPro" id="IPR001387">
    <property type="entry name" value="Cro/C1-type_HTH"/>
</dbReference>
<dbReference type="PANTHER" id="PTHR47691">
    <property type="entry name" value="REGULATOR-RELATED"/>
    <property type="match status" value="1"/>
</dbReference>
<dbReference type="SMART" id="SM00530">
    <property type="entry name" value="HTH_XRE"/>
    <property type="match status" value="1"/>
</dbReference>
<gene>
    <name evidence="2" type="ORF">ACFFH7_08920</name>
</gene>
<evidence type="ECO:0000313" key="2">
    <source>
        <dbReference type="EMBL" id="MFC0541601.1"/>
    </source>
</evidence>
<proteinExistence type="predicted"/>
<evidence type="ECO:0000259" key="1">
    <source>
        <dbReference type="PROSITE" id="PS50943"/>
    </source>
</evidence>
<dbReference type="InterPro" id="IPR003593">
    <property type="entry name" value="AAA+_ATPase"/>
</dbReference>
<dbReference type="Gene3D" id="3.40.50.300">
    <property type="entry name" value="P-loop containing nucleotide triphosphate hydrolases"/>
    <property type="match status" value="1"/>
</dbReference>
<dbReference type="SMART" id="SM00382">
    <property type="entry name" value="AAA"/>
    <property type="match status" value="1"/>
</dbReference>
<keyword evidence="3" id="KW-1185">Reference proteome</keyword>
<feature type="domain" description="HTH cro/C1-type" evidence="1">
    <location>
        <begin position="16"/>
        <end position="73"/>
    </location>
</feature>
<reference evidence="2 3" key="1">
    <citation type="submission" date="2024-09" db="EMBL/GenBank/DDBJ databases">
        <authorList>
            <person name="Sun Q."/>
            <person name="Mori K."/>
        </authorList>
    </citation>
    <scope>NUCLEOTIDE SEQUENCE [LARGE SCALE GENOMIC DNA]</scope>
    <source>
        <strain evidence="2 3">TBRC 1432</strain>
    </source>
</reference>
<dbReference type="CDD" id="cd00093">
    <property type="entry name" value="HTH_XRE"/>
    <property type="match status" value="1"/>
</dbReference>
<name>A0ABV6MP09_9PSEU</name>
<comment type="caution">
    <text evidence="2">The sequence shown here is derived from an EMBL/GenBank/DDBJ whole genome shotgun (WGS) entry which is preliminary data.</text>
</comment>
<dbReference type="InterPro" id="IPR010982">
    <property type="entry name" value="Lambda_DNA-bd_dom_sf"/>
</dbReference>
<dbReference type="SUPFAM" id="SSF47413">
    <property type="entry name" value="lambda repressor-like DNA-binding domains"/>
    <property type="match status" value="1"/>
</dbReference>
<dbReference type="Gene3D" id="1.10.260.40">
    <property type="entry name" value="lambda repressor-like DNA-binding domains"/>
    <property type="match status" value="1"/>
</dbReference>
<dbReference type="InterPro" id="IPR027417">
    <property type="entry name" value="P-loop_NTPase"/>
</dbReference>